<evidence type="ECO:0000313" key="6">
    <source>
        <dbReference type="Proteomes" id="UP000319210"/>
    </source>
</evidence>
<reference evidence="5 6" key="1">
    <citation type="submission" date="2019-06" db="EMBL/GenBank/DDBJ databases">
        <title>Whole genome shotgun sequence of Streptomyces cacaoi subsp. cacaoi NBRC 12748.</title>
        <authorList>
            <person name="Hosoyama A."/>
            <person name="Uohara A."/>
            <person name="Ohji S."/>
            <person name="Ichikawa N."/>
        </authorList>
    </citation>
    <scope>NUCLEOTIDE SEQUENCE [LARGE SCALE GENOMIC DNA]</scope>
    <source>
        <strain evidence="5 6">NBRC 12748</strain>
    </source>
</reference>
<feature type="region of interest" description="Disordered" evidence="1">
    <location>
        <begin position="488"/>
        <end position="512"/>
    </location>
</feature>
<evidence type="ECO:0000256" key="2">
    <source>
        <dbReference type="SAM" id="Phobius"/>
    </source>
</evidence>
<keyword evidence="2" id="KW-0812">Transmembrane</keyword>
<feature type="compositionally biased region" description="Low complexity" evidence="1">
    <location>
        <begin position="278"/>
        <end position="299"/>
    </location>
</feature>
<name>A0A4Y3R2A5_STRCI</name>
<gene>
    <name evidence="5" type="ORF">SCA03_27110</name>
</gene>
<accession>A0A4Y3R2A5</accession>
<feature type="region of interest" description="Disordered" evidence="1">
    <location>
        <begin position="223"/>
        <end position="319"/>
    </location>
</feature>
<protein>
    <recommendedName>
        <fullName evidence="4">Htaa domain-containing protein</fullName>
    </recommendedName>
</protein>
<feature type="transmembrane region" description="Helical" evidence="2">
    <location>
        <begin position="537"/>
        <end position="557"/>
    </location>
</feature>
<dbReference type="EMBL" id="BJMM01000011">
    <property type="protein sequence ID" value="GEB50160.1"/>
    <property type="molecule type" value="Genomic_DNA"/>
</dbReference>
<dbReference type="AlphaFoldDB" id="A0A4Y3R2A5"/>
<dbReference type="OrthoDB" id="7210788at2"/>
<dbReference type="InterPro" id="IPR007331">
    <property type="entry name" value="Htaa"/>
</dbReference>
<evidence type="ECO:0000259" key="4">
    <source>
        <dbReference type="Pfam" id="PF04213"/>
    </source>
</evidence>
<keyword evidence="3" id="KW-0732">Signal</keyword>
<sequence length="568" mass="54501">MTANTRPPSARSRRAPAFALAAATATVLGVTASALPAVAAAPAPAAASTAARAATVPLTDGTLDWGIKKSFRDYLTGPIADGSLTPAGGARTNADGSFRFVSGEGDYDTATHAVSAAFRGSVHLYGHHGALDIALSGFRLETRGSTGTLRADVRTGTGEDGTGEPERTTKDVALAALDLSGVKPDSGGGKLTFADIPATLTADGAEAFQGYYKKGEELDPVTLAVTPGGGADSGGSGGSPGGASAGGPSSAGGTSTGGTGGTGGTSGGANASGGTGTSPGADGPEPASGARSGSASGAEADTKDETGRKDGSDRGTVVDGTLDWGVKRTFRDYVTGPIADGTITTSGGAQATGSGYRFGQGSGTVTGDGLDAGFQGGVRFRGHKEGGSYSLDLTFSGLKVTAKGTKGSLVADVRAKDRSSGEVTTSKGVTVASLKLAGGALEPKNDIVSVEKAPATLTAAGAKAFGGFYQAGDALDPVTVAVSLDENAQLPGGGEQSGSGSDGGAGAVADPAGGAGSVGGTGGGGALASTGTGAPSGVLLAGAAGLVALGGTAVHLARRRNTRRSATS</sequence>
<dbReference type="Pfam" id="PF04213">
    <property type="entry name" value="HtaA"/>
    <property type="match status" value="2"/>
</dbReference>
<feature type="compositionally biased region" description="Gly residues" evidence="1">
    <location>
        <begin position="491"/>
        <end position="506"/>
    </location>
</feature>
<feature type="compositionally biased region" description="Basic and acidic residues" evidence="1">
    <location>
        <begin position="300"/>
        <end position="313"/>
    </location>
</feature>
<feature type="signal peptide" evidence="3">
    <location>
        <begin position="1"/>
        <end position="39"/>
    </location>
</feature>
<proteinExistence type="predicted"/>
<dbReference type="Proteomes" id="UP000319210">
    <property type="component" value="Unassembled WGS sequence"/>
</dbReference>
<feature type="domain" description="Htaa" evidence="4">
    <location>
        <begin position="319"/>
        <end position="480"/>
    </location>
</feature>
<keyword evidence="6" id="KW-1185">Reference proteome</keyword>
<dbReference type="RefSeq" id="WP_107429145.1">
    <property type="nucleotide sequence ID" value="NZ_BJMM01000011.1"/>
</dbReference>
<organism evidence="5 6">
    <name type="scientific">Streptomyces cacaoi</name>
    <dbReference type="NCBI Taxonomy" id="1898"/>
    <lineage>
        <taxon>Bacteria</taxon>
        <taxon>Bacillati</taxon>
        <taxon>Actinomycetota</taxon>
        <taxon>Actinomycetes</taxon>
        <taxon>Kitasatosporales</taxon>
        <taxon>Streptomycetaceae</taxon>
        <taxon>Streptomyces</taxon>
    </lineage>
</organism>
<feature type="compositionally biased region" description="Gly residues" evidence="1">
    <location>
        <begin position="254"/>
        <end position="277"/>
    </location>
</feature>
<evidence type="ECO:0000313" key="5">
    <source>
        <dbReference type="EMBL" id="GEB50160.1"/>
    </source>
</evidence>
<feature type="compositionally biased region" description="Gly residues" evidence="1">
    <location>
        <begin position="227"/>
        <end position="245"/>
    </location>
</feature>
<evidence type="ECO:0000256" key="3">
    <source>
        <dbReference type="SAM" id="SignalP"/>
    </source>
</evidence>
<comment type="caution">
    <text evidence="5">The sequence shown here is derived from an EMBL/GenBank/DDBJ whole genome shotgun (WGS) entry which is preliminary data.</text>
</comment>
<feature type="chain" id="PRO_5021386961" description="Htaa domain-containing protein" evidence="3">
    <location>
        <begin position="40"/>
        <end position="568"/>
    </location>
</feature>
<keyword evidence="2" id="KW-0472">Membrane</keyword>
<evidence type="ECO:0000256" key="1">
    <source>
        <dbReference type="SAM" id="MobiDB-lite"/>
    </source>
</evidence>
<feature type="domain" description="Htaa" evidence="4">
    <location>
        <begin position="60"/>
        <end position="223"/>
    </location>
</feature>
<keyword evidence="2" id="KW-1133">Transmembrane helix</keyword>